<accession>A0A4V1IXD8</accession>
<feature type="region of interest" description="Disordered" evidence="1">
    <location>
        <begin position="566"/>
        <end position="595"/>
    </location>
</feature>
<organism evidence="4 5">
    <name type="scientific">Thamnocephalis sphaerospora</name>
    <dbReference type="NCBI Taxonomy" id="78915"/>
    <lineage>
        <taxon>Eukaryota</taxon>
        <taxon>Fungi</taxon>
        <taxon>Fungi incertae sedis</taxon>
        <taxon>Zoopagomycota</taxon>
        <taxon>Zoopagomycotina</taxon>
        <taxon>Zoopagomycetes</taxon>
        <taxon>Zoopagales</taxon>
        <taxon>Sigmoideomycetaceae</taxon>
        <taxon>Thamnocephalis</taxon>
    </lineage>
</organism>
<dbReference type="PANTHER" id="PTHR10845:SF192">
    <property type="entry name" value="DOUBLE HIT, ISOFORM B"/>
    <property type="match status" value="1"/>
</dbReference>
<dbReference type="AlphaFoldDB" id="A0A4V1IXD8"/>
<dbReference type="PRINTS" id="PR01301">
    <property type="entry name" value="RGSPROTEIN"/>
</dbReference>
<dbReference type="STRING" id="78915.A0A4V1IXD8"/>
<evidence type="ECO:0000313" key="5">
    <source>
        <dbReference type="Proteomes" id="UP000271241"/>
    </source>
</evidence>
<dbReference type="InterPro" id="IPR036305">
    <property type="entry name" value="RGS_sf"/>
</dbReference>
<dbReference type="CDD" id="cd07440">
    <property type="entry name" value="RGS"/>
    <property type="match status" value="1"/>
</dbReference>
<feature type="transmembrane region" description="Helical" evidence="2">
    <location>
        <begin position="6"/>
        <end position="27"/>
    </location>
</feature>
<feature type="transmembrane region" description="Helical" evidence="2">
    <location>
        <begin position="280"/>
        <end position="303"/>
    </location>
</feature>
<feature type="transmembrane region" description="Helical" evidence="2">
    <location>
        <begin position="71"/>
        <end position="90"/>
    </location>
</feature>
<keyword evidence="2" id="KW-1133">Transmembrane helix</keyword>
<feature type="compositionally biased region" description="Low complexity" evidence="1">
    <location>
        <begin position="369"/>
        <end position="398"/>
    </location>
</feature>
<keyword evidence="5" id="KW-1185">Reference proteome</keyword>
<dbReference type="EMBL" id="KZ992440">
    <property type="protein sequence ID" value="RKP10709.1"/>
    <property type="molecule type" value="Genomic_DNA"/>
</dbReference>
<feature type="transmembrane region" description="Helical" evidence="2">
    <location>
        <begin position="315"/>
        <end position="336"/>
    </location>
</feature>
<protein>
    <recommendedName>
        <fullName evidence="3">RGS domain-containing protein</fullName>
    </recommendedName>
</protein>
<evidence type="ECO:0000256" key="1">
    <source>
        <dbReference type="SAM" id="MobiDB-lite"/>
    </source>
</evidence>
<keyword evidence="2" id="KW-0472">Membrane</keyword>
<dbReference type="PROSITE" id="PS50132">
    <property type="entry name" value="RGS"/>
    <property type="match status" value="1"/>
</dbReference>
<feature type="domain" description="RGS" evidence="3">
    <location>
        <begin position="438"/>
        <end position="554"/>
    </location>
</feature>
<feature type="transmembrane region" description="Helical" evidence="2">
    <location>
        <begin position="39"/>
        <end position="59"/>
    </location>
</feature>
<keyword evidence="2" id="KW-0812">Transmembrane</keyword>
<dbReference type="Pfam" id="PF00615">
    <property type="entry name" value="RGS"/>
    <property type="match status" value="1"/>
</dbReference>
<sequence length="595" mass="65113">MSGLDVALYVVAGLLLLLHLSTWTLLWRRRHAPQLRGRSSWLTAVACTANFVLTAWYLFASLLTGAGASCASWLWVLAAAWPAWTVSVLLRSMRLWWAWEAQRGAIRETELRRQTRAASMAASYSATGTSQLSHVKTRPNDGDQSVPASTWIGLERNAGTGVAPSASASLVSGAELTSTVAVTAERKRMVLVRICLRSGWLLAAVALGMLVMLVATIPVAQLTQRYAAEWRPTVHADCPAGLGWETLPVYGACLLTWLVGAPLIYVRLRRLPRGFGARAELIWCASVSVLHLVATIATAAVTLNWDFSEHAAQPLPPALTAWHIMCLVLGMLWALLRPALLADTATPEHAKALAVLYAAAAADKPRDPGPAATSSRTAAAPDASPADGDLLAPPSTRAPRPRRPTRGTINTLSTALSNITSSTRTSTTTQVSAAGFERFLLTLDNRRQLTLFRDFSVRDFSVENVLFYEHCHRLHRLLLSPDGVDVTLLTGETREIVYLFLQPGAPYEVNISGSVRTELRQASRSGMLGIRELEKAKREVARLMYQHTYPRFVRWRKEMGLPIEEEGTGCTSQASIPRQPSMRFPAPMQQTSNVR</sequence>
<dbReference type="SMART" id="SM00315">
    <property type="entry name" value="RGS"/>
    <property type="match status" value="1"/>
</dbReference>
<evidence type="ECO:0000259" key="3">
    <source>
        <dbReference type="PROSITE" id="PS50132"/>
    </source>
</evidence>
<dbReference type="InterPro" id="IPR016137">
    <property type="entry name" value="RGS"/>
</dbReference>
<feature type="compositionally biased region" description="Polar residues" evidence="1">
    <location>
        <begin position="569"/>
        <end position="578"/>
    </location>
</feature>
<dbReference type="SUPFAM" id="SSF48097">
    <property type="entry name" value="Regulator of G-protein signaling, RGS"/>
    <property type="match status" value="1"/>
</dbReference>
<proteinExistence type="predicted"/>
<dbReference type="Proteomes" id="UP000271241">
    <property type="component" value="Unassembled WGS sequence"/>
</dbReference>
<dbReference type="InterPro" id="IPR044926">
    <property type="entry name" value="RGS_subdomain_2"/>
</dbReference>
<name>A0A4V1IXD8_9FUNG</name>
<reference evidence="5" key="1">
    <citation type="journal article" date="2018" name="Nat. Microbiol.">
        <title>Leveraging single-cell genomics to expand the fungal tree of life.</title>
        <authorList>
            <person name="Ahrendt S.R."/>
            <person name="Quandt C.A."/>
            <person name="Ciobanu D."/>
            <person name="Clum A."/>
            <person name="Salamov A."/>
            <person name="Andreopoulos B."/>
            <person name="Cheng J.F."/>
            <person name="Woyke T."/>
            <person name="Pelin A."/>
            <person name="Henrissat B."/>
            <person name="Reynolds N.K."/>
            <person name="Benny G.L."/>
            <person name="Smith M.E."/>
            <person name="James T.Y."/>
            <person name="Grigoriev I.V."/>
        </authorList>
    </citation>
    <scope>NUCLEOTIDE SEQUENCE [LARGE SCALE GENOMIC DNA]</scope>
    <source>
        <strain evidence="5">RSA 1356</strain>
    </source>
</reference>
<dbReference type="PANTHER" id="PTHR10845">
    <property type="entry name" value="REGULATOR OF G PROTEIN SIGNALING"/>
    <property type="match status" value="1"/>
</dbReference>
<feature type="region of interest" description="Disordered" evidence="1">
    <location>
        <begin position="364"/>
        <end position="408"/>
    </location>
</feature>
<feature type="transmembrane region" description="Helical" evidence="2">
    <location>
        <begin position="249"/>
        <end position="268"/>
    </location>
</feature>
<evidence type="ECO:0000256" key="2">
    <source>
        <dbReference type="SAM" id="Phobius"/>
    </source>
</evidence>
<dbReference type="OrthoDB" id="196547at2759"/>
<feature type="transmembrane region" description="Helical" evidence="2">
    <location>
        <begin position="194"/>
        <end position="217"/>
    </location>
</feature>
<gene>
    <name evidence="4" type="ORF">THASP1DRAFT_27507</name>
</gene>
<dbReference type="Gene3D" id="1.10.167.10">
    <property type="entry name" value="Regulator of G-protein Signalling 4, domain 2"/>
    <property type="match status" value="1"/>
</dbReference>
<evidence type="ECO:0000313" key="4">
    <source>
        <dbReference type="EMBL" id="RKP10709.1"/>
    </source>
</evidence>